<evidence type="ECO:0000256" key="1">
    <source>
        <dbReference type="ARBA" id="ARBA00004127"/>
    </source>
</evidence>
<evidence type="ECO:0000313" key="9">
    <source>
        <dbReference type="EMBL" id="MBO8447785.1"/>
    </source>
</evidence>
<feature type="transmembrane region" description="Helical" evidence="6">
    <location>
        <begin position="384"/>
        <end position="405"/>
    </location>
</feature>
<feature type="transmembrane region" description="Helical" evidence="6">
    <location>
        <begin position="123"/>
        <end position="141"/>
    </location>
</feature>
<keyword evidence="3 6" id="KW-1133">Transmembrane helix</keyword>
<dbReference type="AlphaFoldDB" id="A0A9D9EJM3"/>
<feature type="transmembrane region" description="Helical" evidence="6">
    <location>
        <begin position="254"/>
        <end position="277"/>
    </location>
</feature>
<dbReference type="InterPro" id="IPR001750">
    <property type="entry name" value="ND/Mrp_TM"/>
</dbReference>
<evidence type="ECO:0000313" key="10">
    <source>
        <dbReference type="Proteomes" id="UP000810252"/>
    </source>
</evidence>
<dbReference type="Pfam" id="PF00662">
    <property type="entry name" value="Proton_antipo_N"/>
    <property type="match status" value="1"/>
</dbReference>
<feature type="transmembrane region" description="Helical" evidence="6">
    <location>
        <begin position="311"/>
        <end position="329"/>
    </location>
</feature>
<feature type="transmembrane region" description="Helical" evidence="6">
    <location>
        <begin position="6"/>
        <end position="23"/>
    </location>
</feature>
<gene>
    <name evidence="9" type="primary">nuoL</name>
    <name evidence="9" type="ORF">IAC29_00760</name>
</gene>
<evidence type="ECO:0000259" key="7">
    <source>
        <dbReference type="Pfam" id="PF00361"/>
    </source>
</evidence>
<feature type="domain" description="NADH-Ubiquinone oxidoreductase (complex I) chain 5 N-terminal" evidence="8">
    <location>
        <begin position="73"/>
        <end position="124"/>
    </location>
</feature>
<keyword evidence="4 6" id="KW-0472">Membrane</keyword>
<feature type="transmembrane region" description="Helical" evidence="6">
    <location>
        <begin position="147"/>
        <end position="165"/>
    </location>
</feature>
<keyword evidence="2 5" id="KW-0812">Transmembrane</keyword>
<dbReference type="GO" id="GO:0015990">
    <property type="term" value="P:electron transport coupled proton transport"/>
    <property type="evidence" value="ECO:0007669"/>
    <property type="project" value="TreeGrafter"/>
</dbReference>
<dbReference type="GO" id="GO:0042773">
    <property type="term" value="P:ATP synthesis coupled electron transport"/>
    <property type="evidence" value="ECO:0007669"/>
    <property type="project" value="InterPro"/>
</dbReference>
<dbReference type="PRINTS" id="PR01434">
    <property type="entry name" value="NADHDHGNASE5"/>
</dbReference>
<feature type="transmembrane region" description="Helical" evidence="6">
    <location>
        <begin position="349"/>
        <end position="372"/>
    </location>
</feature>
<dbReference type="GO" id="GO:0003954">
    <property type="term" value="F:NADH dehydrogenase activity"/>
    <property type="evidence" value="ECO:0007669"/>
    <property type="project" value="TreeGrafter"/>
</dbReference>
<dbReference type="PANTHER" id="PTHR42829:SF2">
    <property type="entry name" value="NADH-UBIQUINONE OXIDOREDUCTASE CHAIN 5"/>
    <property type="match status" value="1"/>
</dbReference>
<feature type="transmembrane region" description="Helical" evidence="6">
    <location>
        <begin position="508"/>
        <end position="527"/>
    </location>
</feature>
<sequence length="629" mass="69283">MEYTILILLLPFLSFILIGLLGTRLKPVAAGAFGTVVTGIVALLSYWTAFSYFGAGRNSEGIYPQQIPWNTEWLPFGGSLHIDLGILLDPISVMMLVVISTVSFMVHIYSFGYMKGETGFQRYYSFLSLFTMSMLGLVVATNIFQMYIFWELVGVSSYLLIGFYYTKKEAVAASKKAFIVTRFADLGFLIGILIYGFYTGSFSFTPDAAVIGTAKVFLPLALGLMFIGGAGKSAMFPLHIWLPDAMEGPTPVSALIHAATMVVAGVYLVARMFPLFIGYAPEVLHITAYVGAFTALYAAVVACVQSDIKRVLAFSTISQIGFMIVSLGVCTSSDPHAGGLGYMASMFHLFTHAMFKALLFLGAGCIIHAVHSNEMSAMGGLRKYMPVTHITFLVACLAIAGIWPFSGFFSKDEILAACFSFSPVMGWVMTFIAGLTAFYMFRLYYCIFWGRENKELHSAHRPHEAPATMTVPLVFLAAVTLLAGWIPFGEFVSSDGQAYHIHIDWKVAATSLCVAAAGIGIATWMYLREDRKVADSLATRFSGLHKAAYHRFYIDEIYQFITHRIIFACISTPIAWFDRHVVDGFMNLLAWISEKLSWLIKGMQSGYVQKYGIWFLGGALGLAVVLLLI</sequence>
<evidence type="ECO:0000256" key="3">
    <source>
        <dbReference type="ARBA" id="ARBA00022989"/>
    </source>
</evidence>
<comment type="caution">
    <text evidence="9">The sequence shown here is derived from an EMBL/GenBank/DDBJ whole genome shotgun (WGS) entry which is preliminary data.</text>
</comment>
<feature type="domain" description="NADH:quinone oxidoreductase/Mrp antiporter transmembrane" evidence="7">
    <location>
        <begin position="140"/>
        <end position="434"/>
    </location>
</feature>
<dbReference type="InterPro" id="IPR018393">
    <property type="entry name" value="NADHpl_OxRdtase_5_subgr"/>
</dbReference>
<dbReference type="GO" id="GO:0016020">
    <property type="term" value="C:membrane"/>
    <property type="evidence" value="ECO:0007669"/>
    <property type="project" value="UniProtKB-SubCell"/>
</dbReference>
<evidence type="ECO:0000256" key="4">
    <source>
        <dbReference type="ARBA" id="ARBA00023136"/>
    </source>
</evidence>
<dbReference type="Pfam" id="PF00361">
    <property type="entry name" value="Proton_antipo_M"/>
    <property type="match status" value="1"/>
</dbReference>
<protein>
    <submittedName>
        <fullName evidence="9">NADH-quinone oxidoreductase subunit L</fullName>
    </submittedName>
</protein>
<accession>A0A9D9EJM3</accession>
<dbReference type="EMBL" id="JADIMQ010000011">
    <property type="protein sequence ID" value="MBO8447785.1"/>
    <property type="molecule type" value="Genomic_DNA"/>
</dbReference>
<feature type="transmembrane region" description="Helical" evidence="6">
    <location>
        <begin position="425"/>
        <end position="445"/>
    </location>
</feature>
<feature type="transmembrane region" description="Helical" evidence="6">
    <location>
        <begin position="30"/>
        <end position="49"/>
    </location>
</feature>
<dbReference type="Proteomes" id="UP000810252">
    <property type="component" value="Unassembled WGS sequence"/>
</dbReference>
<evidence type="ECO:0000256" key="2">
    <source>
        <dbReference type="ARBA" id="ARBA00022692"/>
    </source>
</evidence>
<comment type="subcellular location">
    <subcellularLocation>
        <location evidence="1">Endomembrane system</location>
        <topology evidence="1">Multi-pass membrane protein</topology>
    </subcellularLocation>
    <subcellularLocation>
        <location evidence="5">Membrane</location>
        <topology evidence="5">Multi-pass membrane protein</topology>
    </subcellularLocation>
</comment>
<feature type="transmembrane region" description="Helical" evidence="6">
    <location>
        <begin position="466"/>
        <end position="488"/>
    </location>
</feature>
<feature type="transmembrane region" description="Helical" evidence="6">
    <location>
        <begin position="611"/>
        <end position="628"/>
    </location>
</feature>
<feature type="transmembrane region" description="Helical" evidence="6">
    <location>
        <begin position="177"/>
        <end position="198"/>
    </location>
</feature>
<dbReference type="GO" id="GO:0008137">
    <property type="term" value="F:NADH dehydrogenase (ubiquinone) activity"/>
    <property type="evidence" value="ECO:0007669"/>
    <property type="project" value="InterPro"/>
</dbReference>
<proteinExistence type="predicted"/>
<dbReference type="NCBIfam" id="NF005141">
    <property type="entry name" value="PRK06590.1"/>
    <property type="match status" value="1"/>
</dbReference>
<dbReference type="InterPro" id="IPR003945">
    <property type="entry name" value="NU5C-like"/>
</dbReference>
<organism evidence="9 10">
    <name type="scientific">Candidatus Cryptobacteroides merdigallinarum</name>
    <dbReference type="NCBI Taxonomy" id="2840770"/>
    <lineage>
        <taxon>Bacteria</taxon>
        <taxon>Pseudomonadati</taxon>
        <taxon>Bacteroidota</taxon>
        <taxon>Bacteroidia</taxon>
        <taxon>Bacteroidales</taxon>
        <taxon>Candidatus Cryptobacteroides</taxon>
    </lineage>
</organism>
<dbReference type="PANTHER" id="PTHR42829">
    <property type="entry name" value="NADH-UBIQUINONE OXIDOREDUCTASE CHAIN 5"/>
    <property type="match status" value="1"/>
</dbReference>
<reference evidence="9" key="1">
    <citation type="submission" date="2020-10" db="EMBL/GenBank/DDBJ databases">
        <authorList>
            <person name="Gilroy R."/>
        </authorList>
    </citation>
    <scope>NUCLEOTIDE SEQUENCE</scope>
    <source>
        <strain evidence="9">20514</strain>
    </source>
</reference>
<dbReference type="PRINTS" id="PR01435">
    <property type="entry name" value="NPOXDRDTASE5"/>
</dbReference>
<feature type="transmembrane region" description="Helical" evidence="6">
    <location>
        <begin position="283"/>
        <end position="304"/>
    </location>
</feature>
<evidence type="ECO:0000256" key="5">
    <source>
        <dbReference type="RuleBase" id="RU000320"/>
    </source>
</evidence>
<dbReference type="NCBIfam" id="TIGR01974">
    <property type="entry name" value="NDH_I_L"/>
    <property type="match status" value="1"/>
</dbReference>
<dbReference type="InterPro" id="IPR001516">
    <property type="entry name" value="Proton_antipo_N"/>
</dbReference>
<dbReference type="GO" id="GO:0012505">
    <property type="term" value="C:endomembrane system"/>
    <property type="evidence" value="ECO:0007669"/>
    <property type="project" value="UniProtKB-SubCell"/>
</dbReference>
<feature type="transmembrane region" description="Helical" evidence="6">
    <location>
        <begin position="218"/>
        <end position="242"/>
    </location>
</feature>
<reference evidence="9" key="2">
    <citation type="journal article" date="2021" name="PeerJ">
        <title>Extensive microbial diversity within the chicken gut microbiome revealed by metagenomics and culture.</title>
        <authorList>
            <person name="Gilroy R."/>
            <person name="Ravi A."/>
            <person name="Getino M."/>
            <person name="Pursley I."/>
            <person name="Horton D.L."/>
            <person name="Alikhan N.F."/>
            <person name="Baker D."/>
            <person name="Gharbi K."/>
            <person name="Hall N."/>
            <person name="Watson M."/>
            <person name="Adriaenssens E.M."/>
            <person name="Foster-Nyarko E."/>
            <person name="Jarju S."/>
            <person name="Secka A."/>
            <person name="Antonio M."/>
            <person name="Oren A."/>
            <person name="Chaudhuri R.R."/>
            <person name="La Ragione R."/>
            <person name="Hildebrand F."/>
            <person name="Pallen M.J."/>
        </authorList>
    </citation>
    <scope>NUCLEOTIDE SEQUENCE</scope>
    <source>
        <strain evidence="9">20514</strain>
    </source>
</reference>
<evidence type="ECO:0000259" key="8">
    <source>
        <dbReference type="Pfam" id="PF00662"/>
    </source>
</evidence>
<dbReference type="Gene3D" id="1.20.5.2700">
    <property type="match status" value="1"/>
</dbReference>
<feature type="transmembrane region" description="Helical" evidence="6">
    <location>
        <begin position="91"/>
        <end position="111"/>
    </location>
</feature>
<evidence type="ECO:0000256" key="6">
    <source>
        <dbReference type="SAM" id="Phobius"/>
    </source>
</evidence>
<name>A0A9D9EJM3_9BACT</name>